<dbReference type="Pfam" id="PF02604">
    <property type="entry name" value="PhdYeFM_antitox"/>
    <property type="match status" value="1"/>
</dbReference>
<evidence type="ECO:0000313" key="4">
    <source>
        <dbReference type="Proteomes" id="UP000469385"/>
    </source>
</evidence>
<keyword evidence="4" id="KW-1185">Reference proteome</keyword>
<dbReference type="SUPFAM" id="SSF143120">
    <property type="entry name" value="YefM-like"/>
    <property type="match status" value="1"/>
</dbReference>
<sequence>MQTLSLSEFRAHASEMLDLVEKGETVRILRHGKPVAELVPVRGAAERAQEPPPAWKQPFEPLRVVRPDGKTGAQLIIEEREGGW</sequence>
<dbReference type="InterPro" id="IPR006442">
    <property type="entry name" value="Antitoxin_Phd/YefM"/>
</dbReference>
<organism evidence="3 4">
    <name type="scientific">Ramlibacter pinisoli</name>
    <dbReference type="NCBI Taxonomy" id="2682844"/>
    <lineage>
        <taxon>Bacteria</taxon>
        <taxon>Pseudomonadati</taxon>
        <taxon>Pseudomonadota</taxon>
        <taxon>Betaproteobacteria</taxon>
        <taxon>Burkholderiales</taxon>
        <taxon>Comamonadaceae</taxon>
        <taxon>Ramlibacter</taxon>
    </lineage>
</organism>
<dbReference type="RefSeq" id="WP_157396061.1">
    <property type="nucleotide sequence ID" value="NZ_WSEL01000002.1"/>
</dbReference>
<protein>
    <recommendedName>
        <fullName evidence="2">Antitoxin</fullName>
    </recommendedName>
</protein>
<dbReference type="NCBIfam" id="TIGR01552">
    <property type="entry name" value="phd_fam"/>
    <property type="match status" value="1"/>
</dbReference>
<dbReference type="EMBL" id="WSEL01000002">
    <property type="protein sequence ID" value="MVQ27921.1"/>
    <property type="molecule type" value="Genomic_DNA"/>
</dbReference>
<dbReference type="Gene3D" id="3.40.1620.10">
    <property type="entry name" value="YefM-like domain"/>
    <property type="match status" value="1"/>
</dbReference>
<gene>
    <name evidence="3" type="ORF">GON04_00560</name>
</gene>
<proteinExistence type="inferred from homology"/>
<evidence type="ECO:0000256" key="2">
    <source>
        <dbReference type="RuleBase" id="RU362080"/>
    </source>
</evidence>
<comment type="caution">
    <text evidence="3">The sequence shown here is derived from an EMBL/GenBank/DDBJ whole genome shotgun (WGS) entry which is preliminary data.</text>
</comment>
<dbReference type="InterPro" id="IPR051416">
    <property type="entry name" value="phD-YefM_TA_antitoxins"/>
</dbReference>
<evidence type="ECO:0000313" key="3">
    <source>
        <dbReference type="EMBL" id="MVQ27921.1"/>
    </source>
</evidence>
<accession>A0A6N8IM88</accession>
<reference evidence="3 4" key="1">
    <citation type="submission" date="2019-12" db="EMBL/GenBank/DDBJ databases">
        <authorList>
            <person name="Huq M.A."/>
        </authorList>
    </citation>
    <scope>NUCLEOTIDE SEQUENCE [LARGE SCALE GENOMIC DNA]</scope>
    <source>
        <strain evidence="3 4">MAH-25</strain>
    </source>
</reference>
<dbReference type="PANTHER" id="PTHR35377">
    <property type="entry name" value="ANTITOXIN VAPB49-RELATED-RELATED"/>
    <property type="match status" value="1"/>
</dbReference>
<dbReference type="InterPro" id="IPR036165">
    <property type="entry name" value="YefM-like_sf"/>
</dbReference>
<dbReference type="PANTHER" id="PTHR35377:SF8">
    <property type="entry name" value="ANTITOXIN VAPB22"/>
    <property type="match status" value="1"/>
</dbReference>
<evidence type="ECO:0000256" key="1">
    <source>
        <dbReference type="ARBA" id="ARBA00009981"/>
    </source>
</evidence>
<dbReference type="AlphaFoldDB" id="A0A6N8IM88"/>
<comment type="similarity">
    <text evidence="1 2">Belongs to the phD/YefM antitoxin family.</text>
</comment>
<name>A0A6N8IM88_9BURK</name>
<comment type="function">
    <text evidence="2">Antitoxin component of a type II toxin-antitoxin (TA) system.</text>
</comment>
<dbReference type="Proteomes" id="UP000469385">
    <property type="component" value="Unassembled WGS sequence"/>
</dbReference>